<dbReference type="RefSeq" id="WP_137455114.1">
    <property type="nucleotide sequence ID" value="NZ_CP021983.2"/>
</dbReference>
<dbReference type="EMBL" id="CP021983">
    <property type="protein sequence ID" value="ASC71862.1"/>
    <property type="molecule type" value="Genomic_DNA"/>
</dbReference>
<dbReference type="Proteomes" id="UP000191901">
    <property type="component" value="Chromosome"/>
</dbReference>
<feature type="compositionally biased region" description="Basic and acidic residues" evidence="1">
    <location>
        <begin position="210"/>
        <end position="219"/>
    </location>
</feature>
<feature type="compositionally biased region" description="Low complexity" evidence="1">
    <location>
        <begin position="74"/>
        <end position="94"/>
    </location>
</feature>
<evidence type="ECO:0000256" key="2">
    <source>
        <dbReference type="SAM" id="Phobius"/>
    </source>
</evidence>
<protein>
    <recommendedName>
        <fullName evidence="5">Transmembrane protein</fullName>
    </recommendedName>
</protein>
<evidence type="ECO:0000313" key="4">
    <source>
        <dbReference type="Proteomes" id="UP000191901"/>
    </source>
</evidence>
<reference evidence="3 4" key="1">
    <citation type="journal article" date="2016" name="Biochim. Biophys. Acta">
        <title>Characterization of red-shifted phycobilisomes isolated from the chlorophyll f-containing cyanobacterium Halomicronema hongdechloris.</title>
        <authorList>
            <person name="Li Y."/>
            <person name="Lin Y."/>
            <person name="Garvey C.J."/>
            <person name="Birch D."/>
            <person name="Corkery R.W."/>
            <person name="Loughlin P.C."/>
            <person name="Scheer H."/>
            <person name="Willows R.D."/>
            <person name="Chen M."/>
        </authorList>
    </citation>
    <scope>NUCLEOTIDE SEQUENCE [LARGE SCALE GENOMIC DNA]</scope>
    <source>
        <strain evidence="3 4">C2206</strain>
    </source>
</reference>
<evidence type="ECO:0000256" key="1">
    <source>
        <dbReference type="SAM" id="MobiDB-lite"/>
    </source>
</evidence>
<feature type="transmembrane region" description="Helical" evidence="2">
    <location>
        <begin position="102"/>
        <end position="122"/>
    </location>
</feature>
<evidence type="ECO:0008006" key="5">
    <source>
        <dbReference type="Google" id="ProtNLM"/>
    </source>
</evidence>
<dbReference type="KEGG" id="hhg:XM38_028160"/>
<gene>
    <name evidence="3" type="ORF">XM38_028160</name>
</gene>
<feature type="region of interest" description="Disordered" evidence="1">
    <location>
        <begin position="71"/>
        <end position="95"/>
    </location>
</feature>
<keyword evidence="4" id="KW-1185">Reference proteome</keyword>
<proteinExistence type="predicted"/>
<feature type="region of interest" description="Disordered" evidence="1">
    <location>
        <begin position="125"/>
        <end position="219"/>
    </location>
</feature>
<accession>A0A1Z3HNJ7</accession>
<keyword evidence="2" id="KW-0472">Membrane</keyword>
<evidence type="ECO:0000313" key="3">
    <source>
        <dbReference type="EMBL" id="ASC71862.1"/>
    </source>
</evidence>
<feature type="compositionally biased region" description="Basic residues" evidence="1">
    <location>
        <begin position="131"/>
        <end position="144"/>
    </location>
</feature>
<keyword evidence="2" id="KW-1133">Transmembrane helix</keyword>
<organism evidence="3 4">
    <name type="scientific">Halomicronema hongdechloris C2206</name>
    <dbReference type="NCBI Taxonomy" id="1641165"/>
    <lineage>
        <taxon>Bacteria</taxon>
        <taxon>Bacillati</taxon>
        <taxon>Cyanobacteriota</taxon>
        <taxon>Cyanophyceae</taxon>
        <taxon>Nodosilineales</taxon>
        <taxon>Nodosilineaceae</taxon>
        <taxon>Halomicronema</taxon>
    </lineage>
</organism>
<feature type="transmembrane region" description="Helical" evidence="2">
    <location>
        <begin position="36"/>
        <end position="55"/>
    </location>
</feature>
<name>A0A1Z3HNJ7_9CYAN</name>
<dbReference type="AlphaFoldDB" id="A0A1Z3HNJ7"/>
<keyword evidence="2" id="KW-0812">Transmembrane</keyword>
<sequence length="237" mass="25363">MSRSSSHFPDALPLFADTPPTSWSHSLKGWLWRHRLLVVLTAVWLGLIGVATLAYSELLFTGRTLQANRPAPQSAAISEPSLPSSSPDPSSTAPMTMETATIPWWSMAALVGTCALGCLTISKRLQAPPRTRQRRRRSSRRPSRRPTVPTVKRLQPRTGEEPLVSSEATPPQAGTKPSSPAGQQGASPATTAATSSPGSTSAAVTVVPADHPHPLDVPDSLVHDLDLRQRRPLSSLL</sequence>
<feature type="compositionally biased region" description="Low complexity" evidence="1">
    <location>
        <begin position="181"/>
        <end position="207"/>
    </location>
</feature>